<feature type="transmembrane region" description="Helical" evidence="2">
    <location>
        <begin position="173"/>
        <end position="194"/>
    </location>
</feature>
<feature type="transmembrane region" description="Helical" evidence="2">
    <location>
        <begin position="361"/>
        <end position="385"/>
    </location>
</feature>
<dbReference type="Proteomes" id="UP000317422">
    <property type="component" value="Unassembled WGS sequence"/>
</dbReference>
<feature type="transmembrane region" description="Helical" evidence="2">
    <location>
        <begin position="37"/>
        <end position="60"/>
    </location>
</feature>
<feature type="transmembrane region" description="Helical" evidence="2">
    <location>
        <begin position="406"/>
        <end position="432"/>
    </location>
</feature>
<sequence>MSASPAQRRGNPKARTHSGATAGTTQLVRLILRRDRVWLPVWMAAVLGLVGSRATSYPVIYPDAAARRERYSDVMRDVPMFRLFQGPAYDDSLPALMAQETVAAVTLVAALGAAIFVARNTRGEEQAGRRELVGSAAVGRHAQITAALLVVLATGTMLGAASAAVLVGAGMPVAGSLAFGLVVVSAVGIAGILAAVTAQLTESSRVAGASAIALFTGMHFVRGAFDMGDGSFRWFGWLVPNGWLQRTRPYADEQWWPFLLVLVLMAALAWAACALSDRRDLGTGLMATRPGPARAAGSLSTSLGLAWRLHRTTVMVWAIATVAIALPTGLIGAEAMEDYADSERMREWATAMGGAEPSQAFFTYIAFLLGFPITMYAIMTVLRLRQEENSGHAELMLSASVARTRWVASHLAIALASSAGLQLILGLCFGLGSGDLGGMLTTTLSLVPALWVMVGITMAAFGLLHRGAAVVGWGALVVALAVEFGQHVGLPRWIFMTFSPYAHVLPFLGPPSPLTLGTLTVVAAVLIGIGLAGVRRRDMLV</sequence>
<organism evidence="3 4">
    <name type="scientific">Haloactinospora alba</name>
    <dbReference type="NCBI Taxonomy" id="405555"/>
    <lineage>
        <taxon>Bacteria</taxon>
        <taxon>Bacillati</taxon>
        <taxon>Actinomycetota</taxon>
        <taxon>Actinomycetes</taxon>
        <taxon>Streptosporangiales</taxon>
        <taxon>Nocardiopsidaceae</taxon>
        <taxon>Haloactinospora</taxon>
    </lineage>
</organism>
<feature type="transmembrane region" description="Helical" evidence="2">
    <location>
        <begin position="314"/>
        <end position="333"/>
    </location>
</feature>
<keyword evidence="2" id="KW-1133">Transmembrane helix</keyword>
<accession>A0A543NEJ2</accession>
<feature type="transmembrane region" description="Helical" evidence="2">
    <location>
        <begin position="102"/>
        <end position="121"/>
    </location>
</feature>
<evidence type="ECO:0000313" key="3">
    <source>
        <dbReference type="EMBL" id="TQN30253.1"/>
    </source>
</evidence>
<dbReference type="OrthoDB" id="2014935at2"/>
<feature type="region of interest" description="Disordered" evidence="1">
    <location>
        <begin position="1"/>
        <end position="21"/>
    </location>
</feature>
<name>A0A543NEJ2_9ACTN</name>
<feature type="transmembrane region" description="Helical" evidence="2">
    <location>
        <begin position="514"/>
        <end position="534"/>
    </location>
</feature>
<dbReference type="EMBL" id="VFQC01000001">
    <property type="protein sequence ID" value="TQN30253.1"/>
    <property type="molecule type" value="Genomic_DNA"/>
</dbReference>
<keyword evidence="2" id="KW-0472">Membrane</keyword>
<keyword evidence="4" id="KW-1185">Reference proteome</keyword>
<reference evidence="3 4" key="1">
    <citation type="submission" date="2019-06" db="EMBL/GenBank/DDBJ databases">
        <title>Sequencing the genomes of 1000 actinobacteria strains.</title>
        <authorList>
            <person name="Klenk H.-P."/>
        </authorList>
    </citation>
    <scope>NUCLEOTIDE SEQUENCE [LARGE SCALE GENOMIC DNA]</scope>
    <source>
        <strain evidence="3 4">DSM 45015</strain>
    </source>
</reference>
<feature type="transmembrane region" description="Helical" evidence="2">
    <location>
        <begin position="142"/>
        <end position="167"/>
    </location>
</feature>
<feature type="transmembrane region" description="Helical" evidence="2">
    <location>
        <begin position="444"/>
        <end position="464"/>
    </location>
</feature>
<gene>
    <name evidence="3" type="ORF">FHX37_0115</name>
</gene>
<keyword evidence="2" id="KW-0812">Transmembrane</keyword>
<evidence type="ECO:0000256" key="1">
    <source>
        <dbReference type="SAM" id="MobiDB-lite"/>
    </source>
</evidence>
<dbReference type="RefSeq" id="WP_141921523.1">
    <property type="nucleotide sequence ID" value="NZ_VFQC01000001.1"/>
</dbReference>
<evidence type="ECO:0000256" key="2">
    <source>
        <dbReference type="SAM" id="Phobius"/>
    </source>
</evidence>
<feature type="transmembrane region" description="Helical" evidence="2">
    <location>
        <begin position="471"/>
        <end position="494"/>
    </location>
</feature>
<feature type="transmembrane region" description="Helical" evidence="2">
    <location>
        <begin position="255"/>
        <end position="276"/>
    </location>
</feature>
<protein>
    <submittedName>
        <fullName evidence="3">ABC-2 type transport system permease protein</fullName>
    </submittedName>
</protein>
<proteinExistence type="predicted"/>
<comment type="caution">
    <text evidence="3">The sequence shown here is derived from an EMBL/GenBank/DDBJ whole genome shotgun (WGS) entry which is preliminary data.</text>
</comment>
<evidence type="ECO:0000313" key="4">
    <source>
        <dbReference type="Proteomes" id="UP000317422"/>
    </source>
</evidence>
<dbReference type="AlphaFoldDB" id="A0A543NEJ2"/>
<feature type="transmembrane region" description="Helical" evidence="2">
    <location>
        <begin position="206"/>
        <end position="225"/>
    </location>
</feature>